<dbReference type="SUPFAM" id="SSF52172">
    <property type="entry name" value="CheY-like"/>
    <property type="match status" value="1"/>
</dbReference>
<dbReference type="Proteomes" id="UP000191897">
    <property type="component" value="Unassembled WGS sequence"/>
</dbReference>
<organism evidence="3 4">
    <name type="scientific">Agrobacterium tumefaciens str. Kerr 14</name>
    <dbReference type="NCBI Taxonomy" id="1183424"/>
    <lineage>
        <taxon>Bacteria</taxon>
        <taxon>Pseudomonadati</taxon>
        <taxon>Pseudomonadota</taxon>
        <taxon>Alphaproteobacteria</taxon>
        <taxon>Hyphomicrobiales</taxon>
        <taxon>Rhizobiaceae</taxon>
        <taxon>Rhizobium/Agrobacterium group</taxon>
        <taxon>Agrobacterium</taxon>
        <taxon>Agrobacterium tumefaciens complex</taxon>
    </lineage>
</organism>
<dbReference type="Pfam" id="PF00072">
    <property type="entry name" value="Response_reg"/>
    <property type="match status" value="1"/>
</dbReference>
<dbReference type="GO" id="GO:0000160">
    <property type="term" value="P:phosphorelay signal transduction system"/>
    <property type="evidence" value="ECO:0007669"/>
    <property type="project" value="InterPro"/>
</dbReference>
<reference evidence="3 4" key="1">
    <citation type="submission" date="2016-01" db="EMBL/GenBank/DDBJ databases">
        <authorList>
            <person name="Oliw E.H."/>
        </authorList>
    </citation>
    <scope>NUCLEOTIDE SEQUENCE [LARGE SCALE GENOMIC DNA]</scope>
    <source>
        <strain evidence="3 4">Kerr 14</strain>
    </source>
</reference>
<gene>
    <name evidence="3" type="ORF">AGR4C_pb30080</name>
</gene>
<dbReference type="SMART" id="SM00448">
    <property type="entry name" value="REC"/>
    <property type="match status" value="1"/>
</dbReference>
<evidence type="ECO:0000313" key="3">
    <source>
        <dbReference type="EMBL" id="CUX68083.1"/>
    </source>
</evidence>
<proteinExistence type="predicted"/>
<name>A0A1S7SFL8_AGRTU</name>
<accession>A0A1S7SFL8</accession>
<protein>
    <submittedName>
        <fullName evidence="3">Putative response regulator receiver (CheY-like protein)</fullName>
    </submittedName>
</protein>
<dbReference type="InterPro" id="IPR011006">
    <property type="entry name" value="CheY-like_superfamily"/>
</dbReference>
<sequence length="122" mass="13328">MRNERHLPKKILIVEDEWLLASELARHVKGAGYEVVGPVPTTADAAERIDDDPPDAAILDVQLDGETTFSLAADLSVLGIPFFFLTGHTEKDYPQLEGRVILSKPAEVSQVLQTLANLVGDH</sequence>
<dbReference type="InterPro" id="IPR001789">
    <property type="entry name" value="Sig_transdc_resp-reg_receiver"/>
</dbReference>
<feature type="modified residue" description="4-aspartylphosphate" evidence="1">
    <location>
        <position position="60"/>
    </location>
</feature>
<dbReference type="EMBL" id="FBWC01000042">
    <property type="protein sequence ID" value="CUX68083.1"/>
    <property type="molecule type" value="Genomic_DNA"/>
</dbReference>
<feature type="domain" description="Response regulatory" evidence="2">
    <location>
        <begin position="10"/>
        <end position="119"/>
    </location>
</feature>
<dbReference type="AlphaFoldDB" id="A0A1S7SFL8"/>
<evidence type="ECO:0000313" key="4">
    <source>
        <dbReference type="Proteomes" id="UP000191897"/>
    </source>
</evidence>
<dbReference type="PROSITE" id="PS50110">
    <property type="entry name" value="RESPONSE_REGULATORY"/>
    <property type="match status" value="1"/>
</dbReference>
<keyword evidence="1" id="KW-0597">Phosphoprotein</keyword>
<evidence type="ECO:0000256" key="1">
    <source>
        <dbReference type="PROSITE-ProRule" id="PRU00169"/>
    </source>
</evidence>
<evidence type="ECO:0000259" key="2">
    <source>
        <dbReference type="PROSITE" id="PS50110"/>
    </source>
</evidence>
<dbReference type="Gene3D" id="3.40.50.2300">
    <property type="match status" value="1"/>
</dbReference>